<accession>A0A2P2QTT2</accession>
<reference evidence="1" key="1">
    <citation type="submission" date="2018-02" db="EMBL/GenBank/DDBJ databases">
        <title>Rhizophora mucronata_Transcriptome.</title>
        <authorList>
            <person name="Meera S.P."/>
            <person name="Sreeshan A."/>
            <person name="Augustine A."/>
        </authorList>
    </citation>
    <scope>NUCLEOTIDE SEQUENCE</scope>
    <source>
        <tissue evidence="1">Leaf</tissue>
    </source>
</reference>
<proteinExistence type="predicted"/>
<name>A0A2P2QTT2_RHIMU</name>
<dbReference type="EMBL" id="GGEC01089946">
    <property type="protein sequence ID" value="MBX70430.1"/>
    <property type="molecule type" value="Transcribed_RNA"/>
</dbReference>
<evidence type="ECO:0000313" key="1">
    <source>
        <dbReference type="EMBL" id="MBX70430.1"/>
    </source>
</evidence>
<sequence length="55" mass="6342">MAWLCGLSTSISVSCRRMSSKGIRNKSQHLENKGLSFRSHHVENANLVWRSQREQ</sequence>
<organism evidence="1">
    <name type="scientific">Rhizophora mucronata</name>
    <name type="common">Asiatic mangrove</name>
    <dbReference type="NCBI Taxonomy" id="61149"/>
    <lineage>
        <taxon>Eukaryota</taxon>
        <taxon>Viridiplantae</taxon>
        <taxon>Streptophyta</taxon>
        <taxon>Embryophyta</taxon>
        <taxon>Tracheophyta</taxon>
        <taxon>Spermatophyta</taxon>
        <taxon>Magnoliopsida</taxon>
        <taxon>eudicotyledons</taxon>
        <taxon>Gunneridae</taxon>
        <taxon>Pentapetalae</taxon>
        <taxon>rosids</taxon>
        <taxon>fabids</taxon>
        <taxon>Malpighiales</taxon>
        <taxon>Rhizophoraceae</taxon>
        <taxon>Rhizophora</taxon>
    </lineage>
</organism>
<dbReference type="AlphaFoldDB" id="A0A2P2QTT2"/>
<protein>
    <submittedName>
        <fullName evidence="1">Uncharacterized protein</fullName>
    </submittedName>
</protein>